<reference evidence="2 3" key="1">
    <citation type="submission" date="2020-08" db="EMBL/GenBank/DDBJ databases">
        <title>A Genomic Blueprint of the Chicken Gut Microbiome.</title>
        <authorList>
            <person name="Gilroy R."/>
            <person name="Ravi A."/>
            <person name="Getino M."/>
            <person name="Pursley I."/>
            <person name="Horton D.L."/>
            <person name="Alikhan N.-F."/>
            <person name="Baker D."/>
            <person name="Gharbi K."/>
            <person name="Hall N."/>
            <person name="Watson M."/>
            <person name="Adriaenssens E.M."/>
            <person name="Foster-Nyarko E."/>
            <person name="Jarju S."/>
            <person name="Secka A."/>
            <person name="Antonio M."/>
            <person name="Oren A."/>
            <person name="Chaudhuri R."/>
            <person name="La Ragione R.M."/>
            <person name="Hildebrand F."/>
            <person name="Pallen M.J."/>
        </authorList>
    </citation>
    <scope>NUCLEOTIDE SEQUENCE [LARGE SCALE GENOMIC DNA]</scope>
    <source>
        <strain evidence="2 3">Sa3CVA3</strain>
    </source>
</reference>
<accession>A0ABR8QWT5</accession>
<evidence type="ECO:0008006" key="4">
    <source>
        <dbReference type="Google" id="ProtNLM"/>
    </source>
</evidence>
<comment type="caution">
    <text evidence="2">The sequence shown here is derived from an EMBL/GenBank/DDBJ whole genome shotgun (WGS) entry which is preliminary data.</text>
</comment>
<protein>
    <recommendedName>
        <fullName evidence="4">PepSY domain-containing protein</fullName>
    </recommendedName>
</protein>
<evidence type="ECO:0000256" key="1">
    <source>
        <dbReference type="SAM" id="MobiDB-lite"/>
    </source>
</evidence>
<dbReference type="GeneID" id="78117938"/>
<evidence type="ECO:0000313" key="3">
    <source>
        <dbReference type="Proteomes" id="UP000638918"/>
    </source>
</evidence>
<dbReference type="Proteomes" id="UP000638918">
    <property type="component" value="Unassembled WGS sequence"/>
</dbReference>
<organism evidence="2 3">
    <name type="scientific">Brevundimonas guildfordensis</name>
    <dbReference type="NCBI Taxonomy" id="2762241"/>
    <lineage>
        <taxon>Bacteria</taxon>
        <taxon>Pseudomonadati</taxon>
        <taxon>Pseudomonadota</taxon>
        <taxon>Alphaproteobacteria</taxon>
        <taxon>Caulobacterales</taxon>
        <taxon>Caulobacteraceae</taxon>
        <taxon>Brevundimonas</taxon>
    </lineage>
</organism>
<keyword evidence="3" id="KW-1185">Reference proteome</keyword>
<dbReference type="RefSeq" id="WP_024354037.1">
    <property type="nucleotide sequence ID" value="NZ_JACSQU010000001.1"/>
</dbReference>
<dbReference type="EMBL" id="JACSQU010000001">
    <property type="protein sequence ID" value="MBD7939999.1"/>
    <property type="molecule type" value="Genomic_DNA"/>
</dbReference>
<gene>
    <name evidence="2" type="ORF">H9656_01185</name>
</gene>
<name>A0ABR8QWT5_9CAUL</name>
<feature type="compositionally biased region" description="Polar residues" evidence="1">
    <location>
        <begin position="44"/>
        <end position="54"/>
    </location>
</feature>
<proteinExistence type="predicted"/>
<feature type="region of interest" description="Disordered" evidence="1">
    <location>
        <begin position="20"/>
        <end position="54"/>
    </location>
</feature>
<dbReference type="PROSITE" id="PS51257">
    <property type="entry name" value="PROKAR_LIPOPROTEIN"/>
    <property type="match status" value="1"/>
</dbReference>
<evidence type="ECO:0000313" key="2">
    <source>
        <dbReference type="EMBL" id="MBD7939999.1"/>
    </source>
</evidence>
<sequence>MIRVLTGLAGAALLLGACGDNRNAESPIEGPVVSESEAPRNPPIDTTQNADGTITPGANSFTEAQARAAIEKQGYVEVGPLSQDADGVWTATGLKDGVQSRVSVDYKGVVTAAPAS</sequence>